<dbReference type="GO" id="GO:0140078">
    <property type="term" value="F:class I DNA-(apurinic or apyrimidinic site) endonuclease activity"/>
    <property type="evidence" value="ECO:0007669"/>
    <property type="project" value="UniProtKB-EC"/>
</dbReference>
<evidence type="ECO:0000256" key="14">
    <source>
        <dbReference type="ARBA" id="ARBA00044632"/>
    </source>
</evidence>
<keyword evidence="11 16" id="KW-0456">Lyase</keyword>
<evidence type="ECO:0000256" key="16">
    <source>
        <dbReference type="HAMAP-Rule" id="MF_00103"/>
    </source>
</evidence>
<comment type="caution">
    <text evidence="16">Lacks conserved residue(s) required for the propagation of feature annotation.</text>
</comment>
<keyword evidence="8 16" id="KW-0862">Zinc</keyword>
<gene>
    <name evidence="16" type="primary">mutM</name>
    <name evidence="16" type="synonym">fpg</name>
    <name evidence="19" type="ORF">DIY07_07025</name>
</gene>
<dbReference type="InterPro" id="IPR015887">
    <property type="entry name" value="DNA_glyclase_Znf_dom_DNA_BS"/>
</dbReference>
<feature type="binding site" evidence="16">
    <location>
        <position position="91"/>
    </location>
    <ligand>
        <name>DNA</name>
        <dbReference type="ChEBI" id="CHEBI:16991"/>
    </ligand>
</feature>
<comment type="caution">
    <text evidence="19">The sequence shown here is derived from an EMBL/GenBank/DDBJ whole genome shotgun (WGS) entry which is preliminary data.</text>
</comment>
<comment type="catalytic activity">
    <reaction evidence="1 16">
        <text>Hydrolysis of DNA containing ring-opened 7-methylguanine residues, releasing 2,6-diamino-4-hydroxy-5-(N-methyl)formamidopyrimidine.</text>
        <dbReference type="EC" id="3.2.2.23"/>
    </reaction>
</comment>
<protein>
    <recommendedName>
        <fullName evidence="16">Formamidopyrimidine-DNA glycosylase</fullName>
        <shortName evidence="16">Fapy-DNA glycosylase</shortName>
        <ecNumber evidence="16">3.2.2.23</ecNumber>
    </recommendedName>
    <alternativeName>
        <fullName evidence="16">DNA-(apurinic or apyrimidinic site) lyase MutM</fullName>
        <shortName evidence="16">AP lyase MutM</shortName>
        <ecNumber evidence="16">4.2.99.18</ecNumber>
    </alternativeName>
</protein>
<dbReference type="Gene3D" id="3.20.190.10">
    <property type="entry name" value="MutM-like, N-terminal"/>
    <property type="match status" value="1"/>
</dbReference>
<dbReference type="InterPro" id="IPR035937">
    <property type="entry name" value="FPG_N"/>
</dbReference>
<name>A0A3L8GE54_STRIN</name>
<evidence type="ECO:0000256" key="12">
    <source>
        <dbReference type="ARBA" id="ARBA00023268"/>
    </source>
</evidence>
<comment type="function">
    <text evidence="16">Involved in base excision repair of DNA damaged by oxidation or by mutagenic agents. Acts as DNA glycosylase that recognizes and removes damaged bases. Has a preference for oxidized purines, such as 7,8-dihydro-8-oxoguanine (8-oxoG). Has AP (apurinic/apyrimidinic) lyase activity and introduces nicks in the DNA strand. Cleaves the DNA backbone by beta-delta elimination to generate a single-strand break at the site of the removed base with both 3'- and 5'-phosphates.</text>
</comment>
<dbReference type="PROSITE" id="PS01242">
    <property type="entry name" value="ZF_FPG_1"/>
    <property type="match status" value="1"/>
</dbReference>
<dbReference type="GO" id="GO:0003690">
    <property type="term" value="F:double-stranded DNA binding"/>
    <property type="evidence" value="ECO:0007669"/>
    <property type="project" value="UniProtKB-ARBA"/>
</dbReference>
<evidence type="ECO:0000256" key="1">
    <source>
        <dbReference type="ARBA" id="ARBA00001668"/>
    </source>
</evidence>
<keyword evidence="9 16" id="KW-0238">DNA-binding</keyword>
<comment type="similarity">
    <text evidence="2 16">Belongs to the FPG family.</text>
</comment>
<dbReference type="InterPro" id="IPR010979">
    <property type="entry name" value="Ribosomal_uS13-like_H2TH"/>
</dbReference>
<evidence type="ECO:0000256" key="5">
    <source>
        <dbReference type="ARBA" id="ARBA00022763"/>
    </source>
</evidence>
<evidence type="ECO:0000256" key="3">
    <source>
        <dbReference type="ARBA" id="ARBA00011245"/>
    </source>
</evidence>
<dbReference type="InterPro" id="IPR010663">
    <property type="entry name" value="Znf_FPG/IleRS"/>
</dbReference>
<evidence type="ECO:0000256" key="6">
    <source>
        <dbReference type="ARBA" id="ARBA00022771"/>
    </source>
</evidence>
<comment type="cofactor">
    <cofactor evidence="16">
        <name>Zn(2+)</name>
        <dbReference type="ChEBI" id="CHEBI:29105"/>
    </cofactor>
    <text evidence="16">Binds 1 zinc ion per subunit.</text>
</comment>
<evidence type="ECO:0000256" key="2">
    <source>
        <dbReference type="ARBA" id="ARBA00009409"/>
    </source>
</evidence>
<keyword evidence="7 16" id="KW-0378">Hydrolase</keyword>
<dbReference type="FunFam" id="3.20.190.10:FF:000001">
    <property type="entry name" value="Formamidopyrimidine-DNA glycosylase"/>
    <property type="match status" value="1"/>
</dbReference>
<evidence type="ECO:0000256" key="9">
    <source>
        <dbReference type="ARBA" id="ARBA00023125"/>
    </source>
</evidence>
<dbReference type="Pfam" id="PF06831">
    <property type="entry name" value="H2TH"/>
    <property type="match status" value="1"/>
</dbReference>
<dbReference type="NCBIfam" id="NF002211">
    <property type="entry name" value="PRK01103.1"/>
    <property type="match status" value="1"/>
</dbReference>
<dbReference type="PANTHER" id="PTHR22993:SF9">
    <property type="entry name" value="FORMAMIDOPYRIMIDINE-DNA GLYCOSYLASE"/>
    <property type="match status" value="1"/>
</dbReference>
<evidence type="ECO:0000259" key="18">
    <source>
        <dbReference type="PROSITE" id="PS51068"/>
    </source>
</evidence>
<dbReference type="InterPro" id="IPR012319">
    <property type="entry name" value="FPG_cat"/>
</dbReference>
<dbReference type="SMART" id="SM00898">
    <property type="entry name" value="Fapy_DNA_glyco"/>
    <property type="match status" value="1"/>
</dbReference>
<dbReference type="SUPFAM" id="SSF81624">
    <property type="entry name" value="N-terminal domain of MutM-like DNA repair proteins"/>
    <property type="match status" value="1"/>
</dbReference>
<evidence type="ECO:0000256" key="4">
    <source>
        <dbReference type="ARBA" id="ARBA00022723"/>
    </source>
</evidence>
<dbReference type="STRING" id="1346.BMF34_06855"/>
<evidence type="ECO:0000313" key="19">
    <source>
        <dbReference type="EMBL" id="RLU56152.1"/>
    </source>
</evidence>
<evidence type="ECO:0000256" key="7">
    <source>
        <dbReference type="ARBA" id="ARBA00022801"/>
    </source>
</evidence>
<dbReference type="EC" id="3.2.2.23" evidence="16"/>
<accession>A0A3L8GE54</accession>
<comment type="catalytic activity">
    <reaction evidence="14 16">
        <text>2'-deoxyribonucleotide-(2'-deoxyribose 5'-phosphate)-2'-deoxyribonucleotide-DNA = a 3'-end 2'-deoxyribonucleotide-(2,3-dehydro-2,3-deoxyribose 5'-phosphate)-DNA + a 5'-end 5'-phospho-2'-deoxyribonucleoside-DNA + H(+)</text>
        <dbReference type="Rhea" id="RHEA:66592"/>
        <dbReference type="Rhea" id="RHEA-COMP:13180"/>
        <dbReference type="Rhea" id="RHEA-COMP:16897"/>
        <dbReference type="Rhea" id="RHEA-COMP:17067"/>
        <dbReference type="ChEBI" id="CHEBI:15378"/>
        <dbReference type="ChEBI" id="CHEBI:136412"/>
        <dbReference type="ChEBI" id="CHEBI:157695"/>
        <dbReference type="ChEBI" id="CHEBI:167181"/>
        <dbReference type="EC" id="4.2.99.18"/>
    </reaction>
</comment>
<keyword evidence="5 16" id="KW-0227">DNA damage</keyword>
<feature type="active site" description="Proton donor; for beta-elimination activity" evidence="16">
    <location>
        <position position="58"/>
    </location>
</feature>
<feature type="domain" description="FPG-type" evidence="17">
    <location>
        <begin position="238"/>
        <end position="272"/>
    </location>
</feature>
<dbReference type="SMART" id="SM01232">
    <property type="entry name" value="H2TH"/>
    <property type="match status" value="1"/>
</dbReference>
<feature type="active site" description="Proton donor" evidence="16">
    <location>
        <position position="3"/>
    </location>
</feature>
<comment type="subunit">
    <text evidence="3 16">Monomer.</text>
</comment>
<dbReference type="Proteomes" id="UP000269148">
    <property type="component" value="Unassembled WGS sequence"/>
</dbReference>
<dbReference type="OrthoDB" id="9800855at2"/>
<dbReference type="GeneID" id="35764873"/>
<evidence type="ECO:0000256" key="11">
    <source>
        <dbReference type="ARBA" id="ARBA00023239"/>
    </source>
</evidence>
<evidence type="ECO:0000256" key="8">
    <source>
        <dbReference type="ARBA" id="ARBA00022833"/>
    </source>
</evidence>
<dbReference type="InterPro" id="IPR015886">
    <property type="entry name" value="H2TH_FPG"/>
</dbReference>
<dbReference type="PROSITE" id="PS51068">
    <property type="entry name" value="FPG_CAT"/>
    <property type="match status" value="1"/>
</dbReference>
<dbReference type="AlphaFoldDB" id="A0A3L8GE54"/>
<evidence type="ECO:0000259" key="17">
    <source>
        <dbReference type="PROSITE" id="PS51066"/>
    </source>
</evidence>
<evidence type="ECO:0000313" key="20">
    <source>
        <dbReference type="Proteomes" id="UP000269148"/>
    </source>
</evidence>
<dbReference type="Pfam" id="PF06827">
    <property type="entry name" value="zf-FPG_IleRS"/>
    <property type="match status" value="1"/>
</dbReference>
<feature type="active site" description="Proton donor; for delta-elimination activity" evidence="16">
    <location>
        <position position="262"/>
    </location>
</feature>
<dbReference type="HAMAP" id="MF_00103">
    <property type="entry name" value="Fapy_DNA_glycosyl"/>
    <property type="match status" value="1"/>
</dbReference>
<dbReference type="CDD" id="cd08966">
    <property type="entry name" value="EcFpg-like_N"/>
    <property type="match status" value="1"/>
</dbReference>
<dbReference type="EMBL" id="QLQD01000063">
    <property type="protein sequence ID" value="RLU56152.1"/>
    <property type="molecule type" value="Genomic_DNA"/>
</dbReference>
<dbReference type="FunFam" id="1.10.8.50:FF:000003">
    <property type="entry name" value="Formamidopyrimidine-DNA glycosylase"/>
    <property type="match status" value="1"/>
</dbReference>
<dbReference type="RefSeq" id="WP_003101415.1">
    <property type="nucleotide sequence ID" value="NZ_CP010783.1"/>
</dbReference>
<feature type="binding site" evidence="16">
    <location>
        <position position="110"/>
    </location>
    <ligand>
        <name>DNA</name>
        <dbReference type="ChEBI" id="CHEBI:16991"/>
    </ligand>
</feature>
<dbReference type="SMR" id="A0A3L8GE54"/>
<keyword evidence="12 16" id="KW-0511">Multifunctional enzyme</keyword>
<keyword evidence="10 16" id="KW-0234">DNA repair</keyword>
<evidence type="ECO:0000256" key="15">
    <source>
        <dbReference type="ARBA" id="ARBA00060177"/>
    </source>
</evidence>
<dbReference type="EC" id="4.2.99.18" evidence="16"/>
<dbReference type="KEGG" id="siz:SI82_06935"/>
<dbReference type="GO" id="GO:0006284">
    <property type="term" value="P:base-excision repair"/>
    <property type="evidence" value="ECO:0007669"/>
    <property type="project" value="InterPro"/>
</dbReference>
<dbReference type="NCBIfam" id="TIGR00577">
    <property type="entry name" value="fpg"/>
    <property type="match status" value="1"/>
</dbReference>
<dbReference type="SUPFAM" id="SSF46946">
    <property type="entry name" value="S13-like H2TH domain"/>
    <property type="match status" value="1"/>
</dbReference>
<keyword evidence="13 16" id="KW-0326">Glycosidase</keyword>
<sequence>MPELPEVETVRRGLSDLVTGKKIASLQVTVPKMVKTDFDLFQLLLPGQTIYSVDRRGKYLLFYFENDVLISHLRMEGKYLLFEGAVPENKHFHFFFTFTDGSTLVYQDVRKFGTFDFLPQNALENFFLSRKIGPEPTETDFKLKDFEAALLLSQKPIKPNLLEQKLVAGLGNIYVDEVLFAAKVHPARKSCHLKKAEMKRIHDETIRILKFAIEKGGSTIRTYQNTLGMDGSMQDYLQVYGQTDKPCPRCGTAIEKIQFAGRGTHFCPKCQKKEVVSLA</sequence>
<evidence type="ECO:0000256" key="13">
    <source>
        <dbReference type="ARBA" id="ARBA00023295"/>
    </source>
</evidence>
<comment type="function">
    <text evidence="15">Involved in base excision repair of DNA damaged by oxidation or by mutagenic agents. Acts as a DNA glycosylase that recognizes and removes damaged bases. Has a preference for oxidized purines, such as 7,8-dihydro-8-oxoguanine (8-oxoG). Has AP (apurinic/apyrimidinic) lyase activity and introduces nicks in the DNA strand. Cleaves the DNA backbone by beta-delta elimination to generate a single-strand break at the site of the removed base with both 3'- and 5'-phosphates.</text>
</comment>
<proteinExistence type="inferred from homology"/>
<evidence type="ECO:0000256" key="10">
    <source>
        <dbReference type="ARBA" id="ARBA00023204"/>
    </source>
</evidence>
<feature type="domain" description="Formamidopyrimidine-DNA glycosylase catalytic" evidence="18">
    <location>
        <begin position="2"/>
        <end position="113"/>
    </location>
</feature>
<reference evidence="19 20" key="1">
    <citation type="submission" date="2018-06" db="EMBL/GenBank/DDBJ databases">
        <title>Mutators as drivers of adaptation in pathogenic bacteria and a risk factor for host jumps and vaccine escape.</title>
        <authorList>
            <person name="Barnes A.C."/>
            <person name="Silayeva O."/>
        </authorList>
    </citation>
    <scope>NUCLEOTIDE SEQUENCE [LARGE SCALE GENOMIC DNA]</scope>
    <source>
        <strain evidence="19 20">QMA0445</strain>
    </source>
</reference>
<feature type="active site" description="Schiff-base intermediate with DNA" evidence="16">
    <location>
        <position position="2"/>
    </location>
</feature>
<dbReference type="PANTHER" id="PTHR22993">
    <property type="entry name" value="FORMAMIDOPYRIMIDINE-DNA GLYCOSYLASE"/>
    <property type="match status" value="1"/>
</dbReference>
<keyword evidence="6 16" id="KW-0863">Zinc-finger</keyword>
<keyword evidence="4 16" id="KW-0479">Metal-binding</keyword>
<dbReference type="GO" id="GO:0034039">
    <property type="term" value="F:8-oxo-7,8-dihydroguanine DNA N-glycosylase activity"/>
    <property type="evidence" value="ECO:0007669"/>
    <property type="project" value="TreeGrafter"/>
</dbReference>
<organism evidence="19 20">
    <name type="scientific">Streptococcus iniae</name>
    <name type="common">Streptococcus shiloi</name>
    <dbReference type="NCBI Taxonomy" id="1346"/>
    <lineage>
        <taxon>Bacteria</taxon>
        <taxon>Bacillati</taxon>
        <taxon>Bacillota</taxon>
        <taxon>Bacilli</taxon>
        <taxon>Lactobacillales</taxon>
        <taxon>Streptococcaceae</taxon>
        <taxon>Streptococcus</taxon>
    </lineage>
</organism>
<dbReference type="InterPro" id="IPR000214">
    <property type="entry name" value="Znf_DNA_glyclase/AP_lyase"/>
</dbReference>
<dbReference type="Pfam" id="PF01149">
    <property type="entry name" value="Fapy_DNA_glyco"/>
    <property type="match status" value="1"/>
</dbReference>
<dbReference type="InterPro" id="IPR020629">
    <property type="entry name" value="FPG_Glyclase"/>
</dbReference>
<dbReference type="Gene3D" id="1.10.8.50">
    <property type="match status" value="1"/>
</dbReference>
<dbReference type="GO" id="GO:0008270">
    <property type="term" value="F:zinc ion binding"/>
    <property type="evidence" value="ECO:0007669"/>
    <property type="project" value="UniProtKB-UniRule"/>
</dbReference>
<dbReference type="PROSITE" id="PS51066">
    <property type="entry name" value="ZF_FPG_2"/>
    <property type="match status" value="1"/>
</dbReference>
<dbReference type="GO" id="GO:0003684">
    <property type="term" value="F:damaged DNA binding"/>
    <property type="evidence" value="ECO:0007669"/>
    <property type="project" value="InterPro"/>
</dbReference>
<dbReference type="SUPFAM" id="SSF57716">
    <property type="entry name" value="Glucocorticoid receptor-like (DNA-binding domain)"/>
    <property type="match status" value="1"/>
</dbReference>